<dbReference type="EMBL" id="JBHXIJ010000002">
    <property type="protein sequence ID" value="MFD5097512.1"/>
    <property type="molecule type" value="Genomic_DNA"/>
</dbReference>
<gene>
    <name evidence="1" type="ORF">ACFWJN_00755</name>
</gene>
<name>A0ABW6FG85_9ACTN</name>
<dbReference type="Proteomes" id="UP001598448">
    <property type="component" value="Unassembled WGS sequence"/>
</dbReference>
<sequence length="42" mass="4243">MSYRAAVVDDGGHSAEQGLMLDLDDEAVVPVVGPGEFGPSPG</sequence>
<keyword evidence="2" id="KW-1185">Reference proteome</keyword>
<reference evidence="1 2" key="1">
    <citation type="submission" date="2024-09" db="EMBL/GenBank/DDBJ databases">
        <title>The Natural Products Discovery Center: Release of the First 8490 Sequenced Strains for Exploring Actinobacteria Biosynthetic Diversity.</title>
        <authorList>
            <person name="Kalkreuter E."/>
            <person name="Kautsar S.A."/>
            <person name="Yang D."/>
            <person name="Bader C.D."/>
            <person name="Teijaro C.N."/>
            <person name="Fluegel L."/>
            <person name="Davis C.M."/>
            <person name="Simpson J.R."/>
            <person name="Lauterbach L."/>
            <person name="Steele A.D."/>
            <person name="Gui C."/>
            <person name="Meng S."/>
            <person name="Li G."/>
            <person name="Viehrig K."/>
            <person name="Ye F."/>
            <person name="Su P."/>
            <person name="Kiefer A.F."/>
            <person name="Nichols A."/>
            <person name="Cepeda A.J."/>
            <person name="Yan W."/>
            <person name="Fan B."/>
            <person name="Jiang Y."/>
            <person name="Adhikari A."/>
            <person name="Zheng C.-J."/>
            <person name="Schuster L."/>
            <person name="Cowan T.M."/>
            <person name="Smanski M.J."/>
            <person name="Chevrette M.G."/>
            <person name="De Carvalho L.P.S."/>
            <person name="Shen B."/>
        </authorList>
    </citation>
    <scope>NUCLEOTIDE SEQUENCE [LARGE SCALE GENOMIC DNA]</scope>
    <source>
        <strain evidence="1 2">NPDC058348</strain>
    </source>
</reference>
<organism evidence="1 2">
    <name type="scientific">Streptomyces albidochromogenes</name>
    <dbReference type="NCBI Taxonomy" id="329524"/>
    <lineage>
        <taxon>Bacteria</taxon>
        <taxon>Bacillati</taxon>
        <taxon>Actinomycetota</taxon>
        <taxon>Actinomycetes</taxon>
        <taxon>Kitasatosporales</taxon>
        <taxon>Streptomycetaceae</taxon>
        <taxon>Streptomyces</taxon>
    </lineage>
</organism>
<dbReference type="RefSeq" id="WP_386706973.1">
    <property type="nucleotide sequence ID" value="NZ_JBHXIJ010000002.1"/>
</dbReference>
<comment type="caution">
    <text evidence="1">The sequence shown here is derived from an EMBL/GenBank/DDBJ whole genome shotgun (WGS) entry which is preliminary data.</text>
</comment>
<evidence type="ECO:0000313" key="1">
    <source>
        <dbReference type="EMBL" id="MFD5097512.1"/>
    </source>
</evidence>
<proteinExistence type="predicted"/>
<protein>
    <submittedName>
        <fullName evidence="1">Uncharacterized protein</fullName>
    </submittedName>
</protein>
<evidence type="ECO:0000313" key="2">
    <source>
        <dbReference type="Proteomes" id="UP001598448"/>
    </source>
</evidence>
<accession>A0ABW6FG85</accession>